<name>A0A5A7U6Q7_CUCMM</name>
<comment type="caution">
    <text evidence="1">The sequence shown here is derived from an EMBL/GenBank/DDBJ whole genome shotgun (WGS) entry which is preliminary data.</text>
</comment>
<accession>A0A5A7U6Q7</accession>
<proteinExistence type="predicted"/>
<organism evidence="1 2">
    <name type="scientific">Cucumis melo var. makuwa</name>
    <name type="common">Oriental melon</name>
    <dbReference type="NCBI Taxonomy" id="1194695"/>
    <lineage>
        <taxon>Eukaryota</taxon>
        <taxon>Viridiplantae</taxon>
        <taxon>Streptophyta</taxon>
        <taxon>Embryophyta</taxon>
        <taxon>Tracheophyta</taxon>
        <taxon>Spermatophyta</taxon>
        <taxon>Magnoliopsida</taxon>
        <taxon>eudicotyledons</taxon>
        <taxon>Gunneridae</taxon>
        <taxon>Pentapetalae</taxon>
        <taxon>rosids</taxon>
        <taxon>fabids</taxon>
        <taxon>Cucurbitales</taxon>
        <taxon>Cucurbitaceae</taxon>
        <taxon>Benincaseae</taxon>
        <taxon>Cucumis</taxon>
    </lineage>
</organism>
<evidence type="ECO:0000313" key="1">
    <source>
        <dbReference type="EMBL" id="KAA0051583.1"/>
    </source>
</evidence>
<protein>
    <submittedName>
        <fullName evidence="1">Retrovirus-related pol polyprotein from transposon tnt 1-94</fullName>
    </submittedName>
</protein>
<dbReference type="AlphaFoldDB" id="A0A5A7U6Q7"/>
<evidence type="ECO:0000313" key="2">
    <source>
        <dbReference type="Proteomes" id="UP000321393"/>
    </source>
</evidence>
<dbReference type="Proteomes" id="UP000321393">
    <property type="component" value="Unassembled WGS sequence"/>
</dbReference>
<sequence length="216" mass="24776">MKEMEMSSRASHRCQPIEETQALETMTIEQFIDSLQAYGKKKKRNMEQMETVNNFSNLNSRRRIVMDVEEAAVIEAIKAEVKPTPTFLKIKMNPQEEKEVEIVIEDFEEIKLNEMEKGNIAFGDNSLAAIQGKGKIEIKRFLEKEVYVEQPLEYEAKGEEDKVLRLKKVKQSEEILMSEKGYGGEMLKSFNMDGANPVGTSMECGVKITKQIGERR</sequence>
<dbReference type="EMBL" id="SSTE01011259">
    <property type="protein sequence ID" value="KAA0051583.1"/>
    <property type="molecule type" value="Genomic_DNA"/>
</dbReference>
<reference evidence="1 2" key="1">
    <citation type="submission" date="2019-08" db="EMBL/GenBank/DDBJ databases">
        <title>Draft genome sequences of two oriental melons (Cucumis melo L. var makuwa).</title>
        <authorList>
            <person name="Kwon S.-Y."/>
        </authorList>
    </citation>
    <scope>NUCLEOTIDE SEQUENCE [LARGE SCALE GENOMIC DNA]</scope>
    <source>
        <strain evidence="2">cv. SW 3</strain>
        <tissue evidence="1">Leaf</tissue>
    </source>
</reference>
<gene>
    <name evidence="1" type="ORF">E6C27_scaffold174G001250</name>
</gene>